<gene>
    <name evidence="7" type="ORF">C1I98_17840</name>
</gene>
<dbReference type="GO" id="GO:0003954">
    <property type="term" value="F:NADH dehydrogenase activity"/>
    <property type="evidence" value="ECO:0007669"/>
    <property type="project" value="TreeGrafter"/>
</dbReference>
<evidence type="ECO:0000256" key="2">
    <source>
        <dbReference type="ARBA" id="ARBA00022692"/>
    </source>
</evidence>
<organism evidence="7 8">
    <name type="scientific">Spongiactinospora gelatinilytica</name>
    <dbReference type="NCBI Taxonomy" id="2666298"/>
    <lineage>
        <taxon>Bacteria</taxon>
        <taxon>Bacillati</taxon>
        <taxon>Actinomycetota</taxon>
        <taxon>Actinomycetes</taxon>
        <taxon>Streptosporangiales</taxon>
        <taxon>Streptosporangiaceae</taxon>
        <taxon>Spongiactinospora</taxon>
    </lineage>
</organism>
<proteinExistence type="inferred from homology"/>
<accession>A0A2W2HZG7</accession>
<protein>
    <submittedName>
        <fullName evidence="7">NADH-quinone oxidoreductase subunit H</fullName>
    </submittedName>
</protein>
<dbReference type="InterPro" id="IPR001694">
    <property type="entry name" value="NADH_UbQ_OxRdtase_su1/FPO"/>
</dbReference>
<comment type="similarity">
    <text evidence="5">Belongs to the complex I subunit 1 family.</text>
</comment>
<sequence length="305" mass="31452">MPLRKGAAALGVILAFPVVLGGLALAAAVLDSRTRGTGWAGPLREAARLLGQRRRRTVAADGLLVTAGVCALLTAATLAGTAVLPLGERPLADLAVGVVWFNAMEVAVWAALWLTGWGANSFYPLVGGYRFLAQGLAYELPHMFALITVAVGAGSLRVPEVVAAQRGLWFAVAMPVAFAVYLLSALAMAFWGPLGGPLGVDVAGGVRAELSGPDLLIFQAGRYALLAVAAAAAVPFFLGGGAGPGLPAWAWTLVKALAVLALLVWAGRRTAGLRMDRFTEASWLVLIPAMLLQLLVTATVAVAAR</sequence>
<feature type="transmembrane region" description="Helical" evidence="6">
    <location>
        <begin position="136"/>
        <end position="156"/>
    </location>
</feature>
<evidence type="ECO:0000256" key="1">
    <source>
        <dbReference type="ARBA" id="ARBA00004141"/>
    </source>
</evidence>
<evidence type="ECO:0000313" key="7">
    <source>
        <dbReference type="EMBL" id="PZG43964.1"/>
    </source>
</evidence>
<feature type="transmembrane region" description="Helical" evidence="6">
    <location>
        <begin position="63"/>
        <end position="87"/>
    </location>
</feature>
<feature type="transmembrane region" description="Helical" evidence="6">
    <location>
        <begin position="94"/>
        <end position="116"/>
    </location>
</feature>
<feature type="transmembrane region" description="Helical" evidence="6">
    <location>
        <begin position="168"/>
        <end position="191"/>
    </location>
</feature>
<feature type="transmembrane region" description="Helical" evidence="6">
    <location>
        <begin position="220"/>
        <end position="239"/>
    </location>
</feature>
<dbReference type="Pfam" id="PF00146">
    <property type="entry name" value="NADHdh"/>
    <property type="match status" value="1"/>
</dbReference>
<comment type="caution">
    <text evidence="7">The sequence shown here is derived from an EMBL/GenBank/DDBJ whole genome shotgun (WGS) entry which is preliminary data.</text>
</comment>
<evidence type="ECO:0000313" key="8">
    <source>
        <dbReference type="Proteomes" id="UP000248544"/>
    </source>
</evidence>
<dbReference type="RefSeq" id="WP_111168585.1">
    <property type="nucleotide sequence ID" value="NZ_POUA01000131.1"/>
</dbReference>
<dbReference type="PANTHER" id="PTHR11432">
    <property type="entry name" value="NADH DEHYDROGENASE SUBUNIT 1"/>
    <property type="match status" value="1"/>
</dbReference>
<reference evidence="7 8" key="1">
    <citation type="submission" date="2018-01" db="EMBL/GenBank/DDBJ databases">
        <title>Draft genome sequence of Sphaerisporangium sp. 7K107.</title>
        <authorList>
            <person name="Sahin N."/>
            <person name="Saygin H."/>
            <person name="Ay H."/>
        </authorList>
    </citation>
    <scope>NUCLEOTIDE SEQUENCE [LARGE SCALE GENOMIC DNA]</scope>
    <source>
        <strain evidence="7 8">7K107</strain>
    </source>
</reference>
<keyword evidence="4 6" id="KW-0472">Membrane</keyword>
<dbReference type="EMBL" id="POUA01000131">
    <property type="protein sequence ID" value="PZG43964.1"/>
    <property type="molecule type" value="Genomic_DNA"/>
</dbReference>
<comment type="subcellular location">
    <subcellularLocation>
        <location evidence="5">Cell membrane</location>
        <topology evidence="5">Multi-pass membrane protein</topology>
    </subcellularLocation>
    <subcellularLocation>
        <location evidence="1">Membrane</location>
        <topology evidence="1">Multi-pass membrane protein</topology>
    </subcellularLocation>
</comment>
<dbReference type="AlphaFoldDB" id="A0A2W2HZG7"/>
<dbReference type="GO" id="GO:0009060">
    <property type="term" value="P:aerobic respiration"/>
    <property type="evidence" value="ECO:0007669"/>
    <property type="project" value="TreeGrafter"/>
</dbReference>
<evidence type="ECO:0000256" key="5">
    <source>
        <dbReference type="RuleBase" id="RU000471"/>
    </source>
</evidence>
<name>A0A2W2HZG7_9ACTN</name>
<keyword evidence="3 6" id="KW-1133">Transmembrane helix</keyword>
<dbReference type="PANTHER" id="PTHR11432:SF3">
    <property type="entry name" value="NADH-UBIQUINONE OXIDOREDUCTASE CHAIN 1"/>
    <property type="match status" value="1"/>
</dbReference>
<evidence type="ECO:0000256" key="6">
    <source>
        <dbReference type="SAM" id="Phobius"/>
    </source>
</evidence>
<dbReference type="GO" id="GO:0005886">
    <property type="term" value="C:plasma membrane"/>
    <property type="evidence" value="ECO:0007669"/>
    <property type="project" value="UniProtKB-SubCell"/>
</dbReference>
<evidence type="ECO:0000256" key="3">
    <source>
        <dbReference type="ARBA" id="ARBA00022989"/>
    </source>
</evidence>
<feature type="transmembrane region" description="Helical" evidence="6">
    <location>
        <begin position="281"/>
        <end position="304"/>
    </location>
</feature>
<keyword evidence="2 5" id="KW-0812">Transmembrane</keyword>
<keyword evidence="8" id="KW-1185">Reference proteome</keyword>
<dbReference type="Proteomes" id="UP000248544">
    <property type="component" value="Unassembled WGS sequence"/>
</dbReference>
<feature type="transmembrane region" description="Helical" evidence="6">
    <location>
        <begin position="246"/>
        <end position="266"/>
    </location>
</feature>
<keyword evidence="5" id="KW-0520">NAD</keyword>
<evidence type="ECO:0000256" key="4">
    <source>
        <dbReference type="ARBA" id="ARBA00023136"/>
    </source>
</evidence>